<gene>
    <name evidence="5" type="ORF">EDB81DRAFT_843507</name>
</gene>
<sequence length="352" mass="39339">MHAPTLFITVAVAITSVLCTTTYNCGCTNPLVRKEWRTLNTKEKHEYIDAVKCLASKPSQTGNIYEGVKSRFDDFQATHIVNTDFIHYVHGIVCSLPSMKRSFETSAAIRELNPTGVYWALDSDSVEDFFSSPIFDKETGFGGNGIYIDTAGWTNLTRKVPGKTGGGCVINGPFVEGNFTVNTGPGNSSAYNPRCLTRDISPEFAISKLNQCIVDWTLEAEDFYEFDRRVQGGVTTTSQGYHGGGHLGIGGDIGEMGDMYSSPGDPIFFLHHTNVDRLWDTWQHMDWPARRSDIGGPDTQYAYPFNFFGDRDYQNITLDYVMDFSSLILGRQYVTVKEVMDTQGGRFCYTYK</sequence>
<dbReference type="GO" id="GO:0046872">
    <property type="term" value="F:metal ion binding"/>
    <property type="evidence" value="ECO:0007669"/>
    <property type="project" value="UniProtKB-KW"/>
</dbReference>
<name>A0A9P9J3N0_9HYPO</name>
<feature type="domain" description="Tyrosinase copper-binding" evidence="4">
    <location>
        <begin position="265"/>
        <end position="276"/>
    </location>
</feature>
<dbReference type="InterPro" id="IPR008922">
    <property type="entry name" value="Di-copper_centre_dom_sf"/>
</dbReference>
<evidence type="ECO:0000256" key="2">
    <source>
        <dbReference type="ARBA" id="ARBA00023008"/>
    </source>
</evidence>
<dbReference type="EMBL" id="JAGMUV010000010">
    <property type="protein sequence ID" value="KAH7142057.1"/>
    <property type="molecule type" value="Genomic_DNA"/>
</dbReference>
<reference evidence="5" key="1">
    <citation type="journal article" date="2021" name="Nat. Commun.">
        <title>Genetic determinants of endophytism in the Arabidopsis root mycobiome.</title>
        <authorList>
            <person name="Mesny F."/>
            <person name="Miyauchi S."/>
            <person name="Thiergart T."/>
            <person name="Pickel B."/>
            <person name="Atanasova L."/>
            <person name="Karlsson M."/>
            <person name="Huettel B."/>
            <person name="Barry K.W."/>
            <person name="Haridas S."/>
            <person name="Chen C."/>
            <person name="Bauer D."/>
            <person name="Andreopoulos W."/>
            <person name="Pangilinan J."/>
            <person name="LaButti K."/>
            <person name="Riley R."/>
            <person name="Lipzen A."/>
            <person name="Clum A."/>
            <person name="Drula E."/>
            <person name="Henrissat B."/>
            <person name="Kohler A."/>
            <person name="Grigoriev I.V."/>
            <person name="Martin F.M."/>
            <person name="Hacquard S."/>
        </authorList>
    </citation>
    <scope>NUCLEOTIDE SEQUENCE</scope>
    <source>
        <strain evidence="5">MPI-CAGE-AT-0147</strain>
    </source>
</reference>
<evidence type="ECO:0000313" key="6">
    <source>
        <dbReference type="Proteomes" id="UP000738349"/>
    </source>
</evidence>
<keyword evidence="6" id="KW-1185">Reference proteome</keyword>
<dbReference type="InterPro" id="IPR050316">
    <property type="entry name" value="Tyrosinase/Hemocyanin"/>
</dbReference>
<comment type="caution">
    <text evidence="5">The sequence shown here is derived from an EMBL/GenBank/DDBJ whole genome shotgun (WGS) entry which is preliminary data.</text>
</comment>
<dbReference type="PRINTS" id="PR00092">
    <property type="entry name" value="TYROSINASE"/>
</dbReference>
<dbReference type="PANTHER" id="PTHR11474">
    <property type="entry name" value="TYROSINASE FAMILY MEMBER"/>
    <property type="match status" value="1"/>
</dbReference>
<dbReference type="Pfam" id="PF00264">
    <property type="entry name" value="Tyrosinase"/>
    <property type="match status" value="1"/>
</dbReference>
<dbReference type="PANTHER" id="PTHR11474:SF126">
    <property type="entry name" value="TYROSINASE-LIKE PROTEIN TYR-1-RELATED"/>
    <property type="match status" value="1"/>
</dbReference>
<accession>A0A9P9J3N0</accession>
<organism evidence="5 6">
    <name type="scientific">Dactylonectria macrodidyma</name>
    <dbReference type="NCBI Taxonomy" id="307937"/>
    <lineage>
        <taxon>Eukaryota</taxon>
        <taxon>Fungi</taxon>
        <taxon>Dikarya</taxon>
        <taxon>Ascomycota</taxon>
        <taxon>Pezizomycotina</taxon>
        <taxon>Sordariomycetes</taxon>
        <taxon>Hypocreomycetidae</taxon>
        <taxon>Hypocreales</taxon>
        <taxon>Nectriaceae</taxon>
        <taxon>Dactylonectria</taxon>
    </lineage>
</organism>
<keyword evidence="2" id="KW-0186">Copper</keyword>
<proteinExistence type="predicted"/>
<dbReference type="PROSITE" id="PS00498">
    <property type="entry name" value="TYROSINASE_2"/>
    <property type="match status" value="1"/>
</dbReference>
<dbReference type="OrthoDB" id="6132182at2759"/>
<evidence type="ECO:0000256" key="1">
    <source>
        <dbReference type="ARBA" id="ARBA00022723"/>
    </source>
</evidence>
<dbReference type="AlphaFoldDB" id="A0A9P9J3N0"/>
<dbReference type="SUPFAM" id="SSF48056">
    <property type="entry name" value="Di-copper centre-containing domain"/>
    <property type="match status" value="1"/>
</dbReference>
<evidence type="ECO:0000313" key="5">
    <source>
        <dbReference type="EMBL" id="KAH7142057.1"/>
    </source>
</evidence>
<feature type="chain" id="PRO_5040440587" description="Tyrosinase copper-binding domain-containing protein" evidence="3">
    <location>
        <begin position="20"/>
        <end position="352"/>
    </location>
</feature>
<evidence type="ECO:0000256" key="3">
    <source>
        <dbReference type="SAM" id="SignalP"/>
    </source>
</evidence>
<evidence type="ECO:0000259" key="4">
    <source>
        <dbReference type="PROSITE" id="PS00498"/>
    </source>
</evidence>
<dbReference type="Gene3D" id="1.10.1280.10">
    <property type="entry name" value="Di-copper center containing domain from catechol oxidase"/>
    <property type="match status" value="1"/>
</dbReference>
<feature type="signal peptide" evidence="3">
    <location>
        <begin position="1"/>
        <end position="19"/>
    </location>
</feature>
<dbReference type="GO" id="GO:0016491">
    <property type="term" value="F:oxidoreductase activity"/>
    <property type="evidence" value="ECO:0007669"/>
    <property type="project" value="InterPro"/>
</dbReference>
<protein>
    <recommendedName>
        <fullName evidence="4">Tyrosinase copper-binding domain-containing protein</fullName>
    </recommendedName>
</protein>
<keyword evidence="3" id="KW-0732">Signal</keyword>
<dbReference type="InterPro" id="IPR002227">
    <property type="entry name" value="Tyrosinase_Cu-bd"/>
</dbReference>
<dbReference type="Proteomes" id="UP000738349">
    <property type="component" value="Unassembled WGS sequence"/>
</dbReference>
<keyword evidence="1" id="KW-0479">Metal-binding</keyword>